<reference evidence="1 2" key="1">
    <citation type="submission" date="2018-06" db="EMBL/GenBank/DDBJ databases">
        <title>Genomic Encyclopedia of Archaeal and Bacterial Type Strains, Phase II (KMG-II): from individual species to whole genera.</title>
        <authorList>
            <person name="Goeker M."/>
        </authorList>
    </citation>
    <scope>NUCLEOTIDE SEQUENCE [LARGE SCALE GENOMIC DNA]</scope>
    <source>
        <strain evidence="1 2">DSM 27372</strain>
    </source>
</reference>
<gene>
    <name evidence="1" type="ORF">B0O44_103190</name>
</gene>
<dbReference type="EMBL" id="QKLU01000003">
    <property type="protein sequence ID" value="PYF74744.1"/>
    <property type="molecule type" value="Genomic_DNA"/>
</dbReference>
<evidence type="ECO:0000313" key="1">
    <source>
        <dbReference type="EMBL" id="PYF74744.1"/>
    </source>
</evidence>
<keyword evidence="2" id="KW-1185">Reference proteome</keyword>
<dbReference type="Proteomes" id="UP000248198">
    <property type="component" value="Unassembled WGS sequence"/>
</dbReference>
<proteinExistence type="predicted"/>
<dbReference type="RefSeq" id="WP_110829500.1">
    <property type="nucleotide sequence ID" value="NZ_QKLU01000003.1"/>
</dbReference>
<comment type="caution">
    <text evidence="1">The sequence shown here is derived from an EMBL/GenBank/DDBJ whole genome shotgun (WGS) entry which is preliminary data.</text>
</comment>
<sequence length="310" mass="35385">MKYDFTIPNFTRIIQSVLVPDQDSDGLELELGNTEINIKKPYLDADGEQMGNSIFIRADQGLIISMRMESDFLFTFYRENPEDGFKNLEAGSPEHIKQFAWQIWTGIVDYIEKAEEASGQQEEDYLAFEKQFGIYGVPDDLKKLFEFDKEYGGGTYAESFALMVVNKTGLKTYSQEESFLRSFIEFASATGGGSTYAIWVIHDNLEKCPIVVFGDEGGIHPVAQNIQDLIRLLSYDTEISVGWDSVYFYKNEEFQEEVSENQQAFLQWAETNFQIRQVTTDEQAELILKTAADRYADSLNVFLIGYGIDV</sequence>
<dbReference type="OrthoDB" id="9179578at2"/>
<dbReference type="AlphaFoldDB" id="A0A318UEB8"/>
<evidence type="ECO:0000313" key="2">
    <source>
        <dbReference type="Proteomes" id="UP000248198"/>
    </source>
</evidence>
<protein>
    <submittedName>
        <fullName evidence="1">Uncharacterized protein</fullName>
    </submittedName>
</protein>
<accession>A0A318UEB8</accession>
<organism evidence="1 2">
    <name type="scientific">Pedobacter nutrimenti</name>
    <dbReference type="NCBI Taxonomy" id="1241337"/>
    <lineage>
        <taxon>Bacteria</taxon>
        <taxon>Pseudomonadati</taxon>
        <taxon>Bacteroidota</taxon>
        <taxon>Sphingobacteriia</taxon>
        <taxon>Sphingobacteriales</taxon>
        <taxon>Sphingobacteriaceae</taxon>
        <taxon>Pedobacter</taxon>
    </lineage>
</organism>
<name>A0A318UEB8_9SPHI</name>